<evidence type="ECO:0000256" key="4">
    <source>
        <dbReference type="ARBA" id="ARBA00022989"/>
    </source>
</evidence>
<keyword evidence="2" id="KW-1003">Cell membrane</keyword>
<dbReference type="KEGG" id="wso:WSWS_00676"/>
<keyword evidence="4" id="KW-1133">Transmembrane helix</keyword>
<sequence length="206" mass="22657">MLLQVILQGMLIGFAYSAPIGMQNLYIFNNALSNRLSKAFLYASVIWLVDAVFSLIAFLGVGTLIMQNDFIKLAVMLIGGLIVSYLGGTIIRTANAVQLNTIEQATTLGKVFVTALVLSFGNPQALIDGSLMLGALRGTLADREVMPFYGGVILATAIWFTGITLAFNILRDRLSKRFLVWINLISGFIVLLYGLHLILEFMKHFF</sequence>
<comment type="subcellular location">
    <subcellularLocation>
        <location evidence="1">Cell membrane</location>
        <topology evidence="1">Multi-pass membrane protein</topology>
    </subcellularLocation>
</comment>
<evidence type="ECO:0000256" key="2">
    <source>
        <dbReference type="ARBA" id="ARBA00022475"/>
    </source>
</evidence>
<keyword evidence="7" id="KW-1185">Reference proteome</keyword>
<organism evidence="6 7">
    <name type="scientific">Weissella soli</name>
    <dbReference type="NCBI Taxonomy" id="155866"/>
    <lineage>
        <taxon>Bacteria</taxon>
        <taxon>Bacillati</taxon>
        <taxon>Bacillota</taxon>
        <taxon>Bacilli</taxon>
        <taxon>Lactobacillales</taxon>
        <taxon>Lactobacillaceae</taxon>
        <taxon>Weissella</taxon>
    </lineage>
</organism>
<dbReference type="RefSeq" id="WP_070229956.1">
    <property type="nucleotide sequence ID" value="NZ_BJYO01000002.1"/>
</dbReference>
<accession>A0A288QW12</accession>
<evidence type="ECO:0000256" key="3">
    <source>
        <dbReference type="ARBA" id="ARBA00022692"/>
    </source>
</evidence>
<dbReference type="GO" id="GO:0005886">
    <property type="term" value="C:plasma membrane"/>
    <property type="evidence" value="ECO:0007669"/>
    <property type="project" value="UniProtKB-SubCell"/>
</dbReference>
<name>A0A288QW12_9LACO</name>
<dbReference type="Pfam" id="PF01810">
    <property type="entry name" value="LysE"/>
    <property type="match status" value="1"/>
</dbReference>
<keyword evidence="5" id="KW-0472">Membrane</keyword>
<dbReference type="GeneID" id="94545881"/>
<dbReference type="EMBL" id="QRAS01000001">
    <property type="protein sequence ID" value="RDL11887.1"/>
    <property type="molecule type" value="Genomic_DNA"/>
</dbReference>
<proteinExistence type="predicted"/>
<evidence type="ECO:0000313" key="7">
    <source>
        <dbReference type="Proteomes" id="UP000254912"/>
    </source>
</evidence>
<keyword evidence="3" id="KW-0812">Transmembrane</keyword>
<dbReference type="AlphaFoldDB" id="A0A288QW12"/>
<dbReference type="InterPro" id="IPR001123">
    <property type="entry name" value="LeuE-type"/>
</dbReference>
<dbReference type="PANTHER" id="PTHR30086:SF20">
    <property type="entry name" value="ARGININE EXPORTER PROTEIN ARGO-RELATED"/>
    <property type="match status" value="1"/>
</dbReference>
<comment type="caution">
    <text evidence="6">The sequence shown here is derived from an EMBL/GenBank/DDBJ whole genome shotgun (WGS) entry which is preliminary data.</text>
</comment>
<protein>
    <submittedName>
        <fullName evidence="6">L-lysine exporter family protein LysE/ArgO</fullName>
    </submittedName>
</protein>
<evidence type="ECO:0000313" key="6">
    <source>
        <dbReference type="EMBL" id="RDL11887.1"/>
    </source>
</evidence>
<evidence type="ECO:0000256" key="5">
    <source>
        <dbReference type="ARBA" id="ARBA00023136"/>
    </source>
</evidence>
<dbReference type="GO" id="GO:0015171">
    <property type="term" value="F:amino acid transmembrane transporter activity"/>
    <property type="evidence" value="ECO:0007669"/>
    <property type="project" value="TreeGrafter"/>
</dbReference>
<dbReference type="Proteomes" id="UP000254912">
    <property type="component" value="Unassembled WGS sequence"/>
</dbReference>
<gene>
    <name evidence="6" type="ORF">DFP99_0306</name>
</gene>
<dbReference type="PANTHER" id="PTHR30086">
    <property type="entry name" value="ARGININE EXPORTER PROTEIN ARGO"/>
    <property type="match status" value="1"/>
</dbReference>
<evidence type="ECO:0000256" key="1">
    <source>
        <dbReference type="ARBA" id="ARBA00004651"/>
    </source>
</evidence>
<reference evidence="6 7" key="1">
    <citation type="submission" date="2018-07" db="EMBL/GenBank/DDBJ databases">
        <title>Genomic Encyclopedia of Type Strains, Phase III (KMG-III): the genomes of soil and plant-associated and newly described type strains.</title>
        <authorList>
            <person name="Whitman W."/>
        </authorList>
    </citation>
    <scope>NUCLEOTIDE SEQUENCE [LARGE SCALE GENOMIC DNA]</scope>
    <source>
        <strain evidence="6 7">CECT 7031</strain>
    </source>
</reference>